<dbReference type="AlphaFoldDB" id="A0A7Y0FRB8"/>
<accession>A0A7Y0FRB8</accession>
<dbReference type="Proteomes" id="UP000544054">
    <property type="component" value="Unassembled WGS sequence"/>
</dbReference>
<organism evidence="1 2">
    <name type="scientific">Chryseobacterium antibioticum</name>
    <dbReference type="NCBI Taxonomy" id="2728847"/>
    <lineage>
        <taxon>Bacteria</taxon>
        <taxon>Pseudomonadati</taxon>
        <taxon>Bacteroidota</taxon>
        <taxon>Flavobacteriia</taxon>
        <taxon>Flavobacteriales</taxon>
        <taxon>Weeksellaceae</taxon>
        <taxon>Chryseobacterium group</taxon>
        <taxon>Chryseobacterium</taxon>
    </lineage>
</organism>
<protein>
    <submittedName>
        <fullName evidence="1">Uncharacterized protein</fullName>
    </submittedName>
</protein>
<proteinExistence type="predicted"/>
<keyword evidence="2" id="KW-1185">Reference proteome</keyword>
<reference evidence="1 2" key="1">
    <citation type="submission" date="2020-04" db="EMBL/GenBank/DDBJ databases">
        <title>Chryseobacterium sp. RP-3-3 sp. nov., isolated from Jeju soil.</title>
        <authorList>
            <person name="Dahal R.H."/>
        </authorList>
    </citation>
    <scope>NUCLEOTIDE SEQUENCE [LARGE SCALE GENOMIC DNA]</scope>
    <source>
        <strain evidence="1 2">RP-3-3</strain>
    </source>
</reference>
<dbReference type="RefSeq" id="WP_169234600.1">
    <property type="nucleotide sequence ID" value="NZ_JABBGI010000010.1"/>
</dbReference>
<dbReference type="EMBL" id="JABBGI010000010">
    <property type="protein sequence ID" value="NML70062.1"/>
    <property type="molecule type" value="Genomic_DNA"/>
</dbReference>
<gene>
    <name evidence="1" type="ORF">HHL23_09635</name>
</gene>
<evidence type="ECO:0000313" key="1">
    <source>
        <dbReference type="EMBL" id="NML70062.1"/>
    </source>
</evidence>
<evidence type="ECO:0000313" key="2">
    <source>
        <dbReference type="Proteomes" id="UP000544054"/>
    </source>
</evidence>
<name>A0A7Y0FRB8_9FLAO</name>
<comment type="caution">
    <text evidence="1">The sequence shown here is derived from an EMBL/GenBank/DDBJ whole genome shotgun (WGS) entry which is preliminary data.</text>
</comment>
<sequence>MNATAQQVIAYTNERLNDWYKEAKEYGIKGVAIAFMYNGQIVIDYVENGVTARFSLNHFEGEAIGYVFNVWSEEAENPRNKSG</sequence>